<organism evidence="2">
    <name type="scientific">bioreactor metagenome</name>
    <dbReference type="NCBI Taxonomy" id="1076179"/>
    <lineage>
        <taxon>unclassified sequences</taxon>
        <taxon>metagenomes</taxon>
        <taxon>ecological metagenomes</taxon>
    </lineage>
</organism>
<proteinExistence type="predicted"/>
<evidence type="ECO:0008006" key="3">
    <source>
        <dbReference type="Google" id="ProtNLM"/>
    </source>
</evidence>
<keyword evidence="1" id="KW-0472">Membrane</keyword>
<gene>
    <name evidence="2" type="ORF">SDC9_131271</name>
</gene>
<sequence length="166" mass="18874">MGNYIFTYLQQTIMITYNPSREFEVRKMRSKIIMSVIGVILLTVVCTYTAYYILDKPDVEIVPPNAVSEETNPQTNSTKLSSSVIFEKYDDLITEENEADKNSAYCYVREFNGYLAIYNTMEDTVPNLITDINLSILPEVDAQLVQKGFGVPTKEELSRILEDLGS</sequence>
<protein>
    <recommendedName>
        <fullName evidence="3">Bypass of forespore C C-terminal domain-containing protein</fullName>
    </recommendedName>
</protein>
<evidence type="ECO:0000313" key="2">
    <source>
        <dbReference type="EMBL" id="MPM84200.1"/>
    </source>
</evidence>
<name>A0A645D3Z1_9ZZZZ</name>
<comment type="caution">
    <text evidence="2">The sequence shown here is derived from an EMBL/GenBank/DDBJ whole genome shotgun (WGS) entry which is preliminary data.</text>
</comment>
<evidence type="ECO:0000256" key="1">
    <source>
        <dbReference type="SAM" id="Phobius"/>
    </source>
</evidence>
<keyword evidence="1" id="KW-0812">Transmembrane</keyword>
<dbReference type="AlphaFoldDB" id="A0A645D3Z1"/>
<dbReference type="EMBL" id="VSSQ01032811">
    <property type="protein sequence ID" value="MPM84200.1"/>
    <property type="molecule type" value="Genomic_DNA"/>
</dbReference>
<keyword evidence="1" id="KW-1133">Transmembrane helix</keyword>
<reference evidence="2" key="1">
    <citation type="submission" date="2019-08" db="EMBL/GenBank/DDBJ databases">
        <authorList>
            <person name="Kucharzyk K."/>
            <person name="Murdoch R.W."/>
            <person name="Higgins S."/>
            <person name="Loffler F."/>
        </authorList>
    </citation>
    <scope>NUCLEOTIDE SEQUENCE</scope>
</reference>
<feature type="transmembrane region" description="Helical" evidence="1">
    <location>
        <begin position="32"/>
        <end position="54"/>
    </location>
</feature>
<accession>A0A645D3Z1</accession>